<dbReference type="InterPro" id="IPR036322">
    <property type="entry name" value="WD40_repeat_dom_sf"/>
</dbReference>
<keyword evidence="1 3" id="KW-0853">WD repeat</keyword>
<feature type="repeat" description="WD" evidence="3">
    <location>
        <begin position="133"/>
        <end position="174"/>
    </location>
</feature>
<dbReference type="InterPro" id="IPR001680">
    <property type="entry name" value="WD40_rpt"/>
</dbReference>
<keyword evidence="2" id="KW-0677">Repeat</keyword>
<organism evidence="4 5">
    <name type="scientific">Reticulomyxa filosa</name>
    <dbReference type="NCBI Taxonomy" id="46433"/>
    <lineage>
        <taxon>Eukaryota</taxon>
        <taxon>Sar</taxon>
        <taxon>Rhizaria</taxon>
        <taxon>Retaria</taxon>
        <taxon>Foraminifera</taxon>
        <taxon>Monothalamids</taxon>
        <taxon>Reticulomyxidae</taxon>
        <taxon>Reticulomyxa</taxon>
    </lineage>
</organism>
<dbReference type="CDD" id="cd00200">
    <property type="entry name" value="WD40"/>
    <property type="match status" value="1"/>
</dbReference>
<name>X6MSS2_RETFI</name>
<gene>
    <name evidence="4" type="ORF">RFI_20852</name>
</gene>
<dbReference type="OrthoDB" id="5591786at2759"/>
<dbReference type="AlphaFoldDB" id="X6MSS2"/>
<comment type="caution">
    <text evidence="4">The sequence shown here is derived from an EMBL/GenBank/DDBJ whole genome shotgun (WGS) entry which is preliminary data.</text>
</comment>
<accession>X6MSS2</accession>
<dbReference type="PANTHER" id="PTHR19879">
    <property type="entry name" value="TRANSCRIPTION INITIATION FACTOR TFIID"/>
    <property type="match status" value="1"/>
</dbReference>
<dbReference type="PROSITE" id="PS50082">
    <property type="entry name" value="WD_REPEATS_2"/>
    <property type="match status" value="2"/>
</dbReference>
<evidence type="ECO:0000256" key="2">
    <source>
        <dbReference type="ARBA" id="ARBA00022737"/>
    </source>
</evidence>
<reference evidence="4 5" key="1">
    <citation type="journal article" date="2013" name="Curr. Biol.">
        <title>The Genome of the Foraminiferan Reticulomyxa filosa.</title>
        <authorList>
            <person name="Glockner G."/>
            <person name="Hulsmann N."/>
            <person name="Schleicher M."/>
            <person name="Noegel A.A."/>
            <person name="Eichinger L."/>
            <person name="Gallinger C."/>
            <person name="Pawlowski J."/>
            <person name="Sierra R."/>
            <person name="Euteneuer U."/>
            <person name="Pillet L."/>
            <person name="Moustafa A."/>
            <person name="Platzer M."/>
            <person name="Groth M."/>
            <person name="Szafranski K."/>
            <person name="Schliwa M."/>
        </authorList>
    </citation>
    <scope>NUCLEOTIDE SEQUENCE [LARGE SCALE GENOMIC DNA]</scope>
</reference>
<dbReference type="InterPro" id="IPR019775">
    <property type="entry name" value="WD40_repeat_CS"/>
</dbReference>
<keyword evidence="5" id="KW-1185">Reference proteome</keyword>
<dbReference type="Gene3D" id="2.130.10.10">
    <property type="entry name" value="YVTN repeat-like/Quinoprotein amine dehydrogenase"/>
    <property type="match status" value="1"/>
</dbReference>
<evidence type="ECO:0000313" key="5">
    <source>
        <dbReference type="Proteomes" id="UP000023152"/>
    </source>
</evidence>
<proteinExistence type="predicted"/>
<dbReference type="Pfam" id="PF00400">
    <property type="entry name" value="WD40"/>
    <property type="match status" value="3"/>
</dbReference>
<protein>
    <submittedName>
        <fullName evidence="4">Uncharacterized protein</fullName>
    </submittedName>
</protein>
<evidence type="ECO:0000256" key="1">
    <source>
        <dbReference type="ARBA" id="ARBA00022574"/>
    </source>
</evidence>
<dbReference type="PANTHER" id="PTHR19879:SF9">
    <property type="entry name" value="TRANSCRIPTION INITIATION FACTOR TFIID SUBUNIT 5"/>
    <property type="match status" value="1"/>
</dbReference>
<dbReference type="InterPro" id="IPR015943">
    <property type="entry name" value="WD40/YVTN_repeat-like_dom_sf"/>
</dbReference>
<dbReference type="SUPFAM" id="SSF50978">
    <property type="entry name" value="WD40 repeat-like"/>
    <property type="match status" value="1"/>
</dbReference>
<feature type="repeat" description="WD" evidence="3">
    <location>
        <begin position="91"/>
        <end position="132"/>
    </location>
</feature>
<evidence type="ECO:0000313" key="4">
    <source>
        <dbReference type="EMBL" id="ETO16492.1"/>
    </source>
</evidence>
<dbReference type="Proteomes" id="UP000023152">
    <property type="component" value="Unassembled WGS sequence"/>
</dbReference>
<dbReference type="PROSITE" id="PS00678">
    <property type="entry name" value="WD_REPEATS_1"/>
    <property type="match status" value="2"/>
</dbReference>
<dbReference type="SMART" id="SM00320">
    <property type="entry name" value="WD40"/>
    <property type="match status" value="3"/>
</dbReference>
<dbReference type="EMBL" id="ASPP01018207">
    <property type="protein sequence ID" value="ETO16492.1"/>
    <property type="molecule type" value="Genomic_DNA"/>
</dbReference>
<evidence type="ECO:0000256" key="3">
    <source>
        <dbReference type="PROSITE-ProRule" id="PRU00221"/>
    </source>
</evidence>
<sequence length="217" mass="24910">MVQLNPMEEMVMNIMIKVTVMEVLIEFQSQDQFSSQLNTNISKQIFGIITCIGGNKYQKTKVEKTELQFIVLNDKMIRIWETNSRKLVQTLIGHLEGVLSGKYSPDDKMIVSLSRDKKIILWNAKSGDILKLLIGHSNYVMRAAFSPNSQFIVSCSYDGTIRIWDVVSGKQLKIFSEQSYFVNDVKYFSNGQMIVCSDNKTIRLLDVKEGYEIQKLE</sequence>
<dbReference type="PROSITE" id="PS50294">
    <property type="entry name" value="WD_REPEATS_REGION"/>
    <property type="match status" value="2"/>
</dbReference>